<dbReference type="InterPro" id="IPR010432">
    <property type="entry name" value="RDD"/>
</dbReference>
<dbReference type="PANTHER" id="PTHR36115:SF6">
    <property type="entry name" value="PROLINE-RICH ANTIGEN HOMOLOG"/>
    <property type="match status" value="1"/>
</dbReference>
<evidence type="ECO:0000256" key="4">
    <source>
        <dbReference type="ARBA" id="ARBA00022989"/>
    </source>
</evidence>
<dbReference type="OrthoDB" id="9787732at2"/>
<keyword evidence="9" id="KW-1185">Reference proteome</keyword>
<evidence type="ECO:0000259" key="7">
    <source>
        <dbReference type="Pfam" id="PF06271"/>
    </source>
</evidence>
<keyword evidence="5 6" id="KW-0472">Membrane</keyword>
<proteinExistence type="predicted"/>
<dbReference type="AlphaFoldDB" id="A0A8J3AEG7"/>
<feature type="transmembrane region" description="Helical" evidence="6">
    <location>
        <begin position="14"/>
        <end position="37"/>
    </location>
</feature>
<keyword evidence="4 6" id="KW-1133">Transmembrane helix</keyword>
<dbReference type="Proteomes" id="UP000626244">
    <property type="component" value="Unassembled WGS sequence"/>
</dbReference>
<accession>A0A8J3AEG7</accession>
<dbReference type="GO" id="GO:0005886">
    <property type="term" value="C:plasma membrane"/>
    <property type="evidence" value="ECO:0007669"/>
    <property type="project" value="UniProtKB-SubCell"/>
</dbReference>
<feature type="transmembrane region" description="Helical" evidence="6">
    <location>
        <begin position="103"/>
        <end position="125"/>
    </location>
</feature>
<dbReference type="InterPro" id="IPR051791">
    <property type="entry name" value="Pra-immunoreactive"/>
</dbReference>
<dbReference type="RefSeq" id="WP_087998865.1">
    <property type="nucleotide sequence ID" value="NZ_BMHB01000001.1"/>
</dbReference>
<sequence length="150" mass="17192">MDTDLYLASRSSRLLAVLIDAFITFLFFILMAFLTGISTSEFIDNTFNVKFFIISILSILIFNVIIPTFVWKGQTLGKRWIKIAVVKDTDEEVDLVTMLLRSVFLFFGQITLPIISKIINLIAFIDPLLIFRQNKKTIHDIIAKTKVIDV</sequence>
<organism evidence="8 9">
    <name type="scientific">Gottfriedia solisilvae</name>
    <dbReference type="NCBI Taxonomy" id="1516104"/>
    <lineage>
        <taxon>Bacteria</taxon>
        <taxon>Bacillati</taxon>
        <taxon>Bacillota</taxon>
        <taxon>Bacilli</taxon>
        <taxon>Bacillales</taxon>
        <taxon>Bacillaceae</taxon>
        <taxon>Gottfriedia</taxon>
    </lineage>
</organism>
<feature type="domain" description="RDD" evidence="7">
    <location>
        <begin position="8"/>
        <end position="144"/>
    </location>
</feature>
<evidence type="ECO:0000256" key="1">
    <source>
        <dbReference type="ARBA" id="ARBA00004651"/>
    </source>
</evidence>
<evidence type="ECO:0000256" key="3">
    <source>
        <dbReference type="ARBA" id="ARBA00022692"/>
    </source>
</evidence>
<feature type="transmembrane region" description="Helical" evidence="6">
    <location>
        <begin position="49"/>
        <end position="70"/>
    </location>
</feature>
<keyword evidence="2" id="KW-1003">Cell membrane</keyword>
<gene>
    <name evidence="8" type="ORF">GCM10007380_05970</name>
</gene>
<comment type="subcellular location">
    <subcellularLocation>
        <location evidence="1">Cell membrane</location>
        <topology evidence="1">Multi-pass membrane protein</topology>
    </subcellularLocation>
</comment>
<evidence type="ECO:0000256" key="5">
    <source>
        <dbReference type="ARBA" id="ARBA00023136"/>
    </source>
</evidence>
<evidence type="ECO:0000256" key="6">
    <source>
        <dbReference type="SAM" id="Phobius"/>
    </source>
</evidence>
<reference evidence="9" key="1">
    <citation type="journal article" date="2019" name="Int. J. Syst. Evol. Microbiol.">
        <title>The Global Catalogue of Microorganisms (GCM) 10K type strain sequencing project: providing services to taxonomists for standard genome sequencing and annotation.</title>
        <authorList>
            <consortium name="The Broad Institute Genomics Platform"/>
            <consortium name="The Broad Institute Genome Sequencing Center for Infectious Disease"/>
            <person name="Wu L."/>
            <person name="Ma J."/>
        </authorList>
    </citation>
    <scope>NUCLEOTIDE SEQUENCE [LARGE SCALE GENOMIC DNA]</scope>
    <source>
        <strain evidence="9">CGMCC 1.14993</strain>
    </source>
</reference>
<comment type="caution">
    <text evidence="8">The sequence shown here is derived from an EMBL/GenBank/DDBJ whole genome shotgun (WGS) entry which is preliminary data.</text>
</comment>
<dbReference type="EMBL" id="BMHB01000001">
    <property type="protein sequence ID" value="GGI11068.1"/>
    <property type="molecule type" value="Genomic_DNA"/>
</dbReference>
<dbReference type="PANTHER" id="PTHR36115">
    <property type="entry name" value="PROLINE-RICH ANTIGEN HOMOLOG-RELATED"/>
    <property type="match status" value="1"/>
</dbReference>
<name>A0A8J3AEG7_9BACI</name>
<evidence type="ECO:0000313" key="9">
    <source>
        <dbReference type="Proteomes" id="UP000626244"/>
    </source>
</evidence>
<dbReference type="Pfam" id="PF06271">
    <property type="entry name" value="RDD"/>
    <property type="match status" value="1"/>
</dbReference>
<protein>
    <recommendedName>
        <fullName evidence="7">RDD domain-containing protein</fullName>
    </recommendedName>
</protein>
<evidence type="ECO:0000313" key="8">
    <source>
        <dbReference type="EMBL" id="GGI11068.1"/>
    </source>
</evidence>
<evidence type="ECO:0000256" key="2">
    <source>
        <dbReference type="ARBA" id="ARBA00022475"/>
    </source>
</evidence>
<keyword evidence="3 6" id="KW-0812">Transmembrane</keyword>